<dbReference type="RefSeq" id="XP_024552970.1">
    <property type="nucleotide sequence ID" value="XM_024697155.1"/>
</dbReference>
<dbReference type="EMBL" id="CP009818">
    <property type="protein sequence ID" value="ATZ57163.1"/>
    <property type="molecule type" value="Genomic_DNA"/>
</dbReference>
<keyword evidence="2" id="KW-1185">Reference proteome</keyword>
<sequence>MSYTISIPESKVATISHKVDRCMPYISVLVLLCSLSLQKVFTIDTSIANTLHNSYISLTAYLCYCIFRRLDVPLYSSPESPGKK</sequence>
<evidence type="ECO:0000313" key="2">
    <source>
        <dbReference type="Proteomes" id="UP000001798"/>
    </source>
</evidence>
<organism evidence="1 2">
    <name type="scientific">Botryotinia fuckeliana (strain B05.10)</name>
    <name type="common">Noble rot fungus</name>
    <name type="synonym">Botrytis cinerea</name>
    <dbReference type="NCBI Taxonomy" id="332648"/>
    <lineage>
        <taxon>Eukaryota</taxon>
        <taxon>Fungi</taxon>
        <taxon>Dikarya</taxon>
        <taxon>Ascomycota</taxon>
        <taxon>Pezizomycotina</taxon>
        <taxon>Leotiomycetes</taxon>
        <taxon>Helotiales</taxon>
        <taxon>Sclerotiniaceae</taxon>
        <taxon>Botrytis</taxon>
    </lineage>
</organism>
<evidence type="ECO:0000313" key="1">
    <source>
        <dbReference type="EMBL" id="ATZ57163.1"/>
    </source>
</evidence>
<protein>
    <submittedName>
        <fullName evidence="1">Uncharacterized protein</fullName>
    </submittedName>
</protein>
<gene>
    <name evidence="1" type="ORF">BCIN_14g03300</name>
</gene>
<reference evidence="1 2" key="3">
    <citation type="journal article" date="2017" name="Mol. Plant Pathol.">
        <title>A gapless genome sequence of the fungus Botrytis cinerea.</title>
        <authorList>
            <person name="Van Kan J.A."/>
            <person name="Stassen J.H."/>
            <person name="Mosbach A."/>
            <person name="Van Der Lee T.A."/>
            <person name="Faino L."/>
            <person name="Farmer A.D."/>
            <person name="Papasotiriou D.G."/>
            <person name="Zhou S."/>
            <person name="Seidl M.F."/>
            <person name="Cottam E."/>
            <person name="Edel D."/>
            <person name="Hahn M."/>
            <person name="Schwartz D.C."/>
            <person name="Dietrich R.A."/>
            <person name="Widdison S."/>
            <person name="Scalliet G."/>
        </authorList>
    </citation>
    <scope>NUCLEOTIDE SEQUENCE [LARGE SCALE GENOMIC DNA]</scope>
    <source>
        <strain evidence="1 2">B05.10</strain>
    </source>
</reference>
<reference evidence="1 2" key="1">
    <citation type="journal article" date="2011" name="PLoS Genet.">
        <title>Genomic analysis of the necrotrophic fungal pathogens Sclerotinia sclerotiorum and Botrytis cinerea.</title>
        <authorList>
            <person name="Amselem J."/>
            <person name="Cuomo C.A."/>
            <person name="van Kan J.A."/>
            <person name="Viaud M."/>
            <person name="Benito E.P."/>
            <person name="Couloux A."/>
            <person name="Coutinho P.M."/>
            <person name="de Vries R.P."/>
            <person name="Dyer P.S."/>
            <person name="Fillinger S."/>
            <person name="Fournier E."/>
            <person name="Gout L."/>
            <person name="Hahn M."/>
            <person name="Kohn L."/>
            <person name="Lapalu N."/>
            <person name="Plummer K.M."/>
            <person name="Pradier J.M."/>
            <person name="Quevillon E."/>
            <person name="Sharon A."/>
            <person name="Simon A."/>
            <person name="ten Have A."/>
            <person name="Tudzynski B."/>
            <person name="Tudzynski P."/>
            <person name="Wincker P."/>
            <person name="Andrew M."/>
            <person name="Anthouard V."/>
            <person name="Beever R.E."/>
            <person name="Beffa R."/>
            <person name="Benoit I."/>
            <person name="Bouzid O."/>
            <person name="Brault B."/>
            <person name="Chen Z."/>
            <person name="Choquer M."/>
            <person name="Collemare J."/>
            <person name="Cotton P."/>
            <person name="Danchin E.G."/>
            <person name="Da Silva C."/>
            <person name="Gautier A."/>
            <person name="Giraud C."/>
            <person name="Giraud T."/>
            <person name="Gonzalez C."/>
            <person name="Grossetete S."/>
            <person name="Guldener U."/>
            <person name="Henrissat B."/>
            <person name="Howlett B.J."/>
            <person name="Kodira C."/>
            <person name="Kretschmer M."/>
            <person name="Lappartient A."/>
            <person name="Leroch M."/>
            <person name="Levis C."/>
            <person name="Mauceli E."/>
            <person name="Neuveglise C."/>
            <person name="Oeser B."/>
            <person name="Pearson M."/>
            <person name="Poulain J."/>
            <person name="Poussereau N."/>
            <person name="Quesneville H."/>
            <person name="Rascle C."/>
            <person name="Schumacher J."/>
            <person name="Segurens B."/>
            <person name="Sexton A."/>
            <person name="Silva E."/>
            <person name="Sirven C."/>
            <person name="Soanes D.M."/>
            <person name="Talbot N.J."/>
            <person name="Templeton M."/>
            <person name="Yandava C."/>
            <person name="Yarden O."/>
            <person name="Zeng Q."/>
            <person name="Rollins J.A."/>
            <person name="Lebrun M.H."/>
            <person name="Dickman M."/>
        </authorList>
    </citation>
    <scope>NUCLEOTIDE SEQUENCE [LARGE SCALE GENOMIC DNA]</scope>
    <source>
        <strain evidence="1 2">B05.10</strain>
    </source>
</reference>
<dbReference type="GeneID" id="5429960"/>
<dbReference type="VEuPathDB" id="FungiDB:Bcin14g03300"/>
<dbReference type="Proteomes" id="UP000001798">
    <property type="component" value="Chromosome 14"/>
</dbReference>
<dbReference type="KEGG" id="bfu:BCIN_14g03300"/>
<name>A0A384K2X0_BOTFB</name>
<dbReference type="OrthoDB" id="10301847at2759"/>
<dbReference type="AlphaFoldDB" id="A0A384K2X0"/>
<reference evidence="1 2" key="2">
    <citation type="journal article" date="2012" name="Eukaryot. Cell">
        <title>Genome update of Botrytis cinerea strains B05.10 and T4.</title>
        <authorList>
            <person name="Staats M."/>
            <person name="van Kan J.A."/>
        </authorList>
    </citation>
    <scope>NUCLEOTIDE SEQUENCE [LARGE SCALE GENOMIC DNA]</scope>
    <source>
        <strain evidence="1 2">B05.10</strain>
    </source>
</reference>
<accession>A0A384K2X0</accession>
<proteinExistence type="predicted"/>